<evidence type="ECO:0000313" key="2">
    <source>
        <dbReference type="EMBL" id="KKL18311.1"/>
    </source>
</evidence>
<feature type="non-terminal residue" evidence="2">
    <location>
        <position position="322"/>
    </location>
</feature>
<evidence type="ECO:0008006" key="3">
    <source>
        <dbReference type="Google" id="ProtNLM"/>
    </source>
</evidence>
<reference evidence="2" key="1">
    <citation type="journal article" date="2015" name="Nature">
        <title>Complex archaea that bridge the gap between prokaryotes and eukaryotes.</title>
        <authorList>
            <person name="Spang A."/>
            <person name="Saw J.H."/>
            <person name="Jorgensen S.L."/>
            <person name="Zaremba-Niedzwiedzka K."/>
            <person name="Martijn J."/>
            <person name="Lind A.E."/>
            <person name="van Eijk R."/>
            <person name="Schleper C."/>
            <person name="Guy L."/>
            <person name="Ettema T.J."/>
        </authorList>
    </citation>
    <scope>NUCLEOTIDE SEQUENCE</scope>
</reference>
<proteinExistence type="predicted"/>
<accession>A0A0F9DKV2</accession>
<protein>
    <recommendedName>
        <fullName evidence="3">DUF4015 domain-containing protein</fullName>
    </recommendedName>
</protein>
<sequence length="322" mass="35343">MFGSMRPLFILVVAILFLAPGGAGGATARAAGEDGGAPVGEPGPPPTPTAFDGDGMWIWYVSRAGGGSVQRIAATAKRRGIETVFIKSSDGGRYWGQFSRRLVRKLKRRGLNVCAWQYVYGDRPTTEAAVGARAVRAGADCLVLDAESQYEGKYASARKYVRSLRARIGADYPLGLAGFPYVHYHPAFPYSVFLGPGGAQFNLPQMYWRAIGTTVSRVYSTTYLYNRVYGRPIHPLGQVYQNPPTAEILRFRSLAAANGATGVSWWSWHTATRRGWRAVARPLPSPVDPAPKRRKQRMYPLLKRRARGDLVVWAQQHLVAAG</sequence>
<dbReference type="EMBL" id="LAZR01038918">
    <property type="protein sequence ID" value="KKL18311.1"/>
    <property type="molecule type" value="Genomic_DNA"/>
</dbReference>
<dbReference type="AlphaFoldDB" id="A0A0F9DKV2"/>
<organism evidence="2">
    <name type="scientific">marine sediment metagenome</name>
    <dbReference type="NCBI Taxonomy" id="412755"/>
    <lineage>
        <taxon>unclassified sequences</taxon>
        <taxon>metagenomes</taxon>
        <taxon>ecological metagenomes</taxon>
    </lineage>
</organism>
<feature type="region of interest" description="Disordered" evidence="1">
    <location>
        <begin position="28"/>
        <end position="48"/>
    </location>
</feature>
<comment type="caution">
    <text evidence="2">The sequence shown here is derived from an EMBL/GenBank/DDBJ whole genome shotgun (WGS) entry which is preliminary data.</text>
</comment>
<gene>
    <name evidence="2" type="ORF">LCGC14_2476780</name>
</gene>
<name>A0A0F9DKV2_9ZZZZ</name>
<evidence type="ECO:0000256" key="1">
    <source>
        <dbReference type="SAM" id="MobiDB-lite"/>
    </source>
</evidence>